<protein>
    <submittedName>
        <fullName evidence="1">Uncharacterized protein</fullName>
    </submittedName>
</protein>
<keyword evidence="2" id="KW-1185">Reference proteome</keyword>
<dbReference type="EMBL" id="CP007057">
    <property type="protein sequence ID" value="AHG01815.1"/>
    <property type="molecule type" value="Genomic_DNA"/>
</dbReference>
<gene>
    <name evidence="1" type="ORF">HALLA_00560</name>
</gene>
<evidence type="ECO:0000313" key="1">
    <source>
        <dbReference type="EMBL" id="AHG01815.1"/>
    </source>
</evidence>
<dbReference type="Proteomes" id="UP000019024">
    <property type="component" value="Plasmid unnamed2"/>
</dbReference>
<name>W0JX84_9EURY</name>
<evidence type="ECO:0000313" key="2">
    <source>
        <dbReference type="Proteomes" id="UP000019024"/>
    </source>
</evidence>
<proteinExistence type="predicted"/>
<dbReference type="HOGENOM" id="CLU_3020850_0_0_2"/>
<dbReference type="AlphaFoldDB" id="W0JX84"/>
<keyword evidence="1" id="KW-0614">Plasmid</keyword>
<accession>W0JX84</accession>
<dbReference type="KEGG" id="hlr:HALLA_00560"/>
<reference evidence="1 2" key="1">
    <citation type="submission" date="2014-01" db="EMBL/GenBank/DDBJ databases">
        <authorList>
            <consortium name="DOE Joint Genome Institute"/>
            <person name="Anderson I."/>
            <person name="Huntemann M."/>
            <person name="Han J."/>
            <person name="Chen A."/>
            <person name="Kyrpides N."/>
            <person name="Mavromatis K."/>
            <person name="Markowitz V."/>
            <person name="Palaniappan K."/>
            <person name="Ivanova N."/>
            <person name="Schaumberg A."/>
            <person name="Pati A."/>
            <person name="Liolios K."/>
            <person name="Nordberg H.P."/>
            <person name="Cantor M.N."/>
            <person name="Hua S.X."/>
            <person name="Woyke T."/>
        </authorList>
    </citation>
    <scope>NUCLEOTIDE SEQUENCE [LARGE SCALE GENOMIC DNA]</scope>
    <source>
        <strain evidence="1 2">XH-48</strain>
        <plasmid evidence="2">2</plasmid>
    </source>
</reference>
<geneLocation type="plasmid" evidence="1">
    <name>unnamed</name>
</geneLocation>
<organism evidence="1 2">
    <name type="scientific">Halostagnicola larsenii XH-48</name>
    <dbReference type="NCBI Taxonomy" id="797299"/>
    <lineage>
        <taxon>Archaea</taxon>
        <taxon>Methanobacteriati</taxon>
        <taxon>Methanobacteriota</taxon>
        <taxon>Stenosarchaea group</taxon>
        <taxon>Halobacteria</taxon>
        <taxon>Halobacteriales</taxon>
        <taxon>Natrialbaceae</taxon>
        <taxon>Halostagnicola</taxon>
    </lineage>
</organism>
<sequence length="55" mass="6195">MPLGIPVFERLDLEFELDESSTKACTFTEMFAEFEGSDKCVSQSAATFSHQLFLI</sequence>